<keyword evidence="1" id="KW-0472">Membrane</keyword>
<comment type="caution">
    <text evidence="2">The sequence shown here is derived from an EMBL/GenBank/DDBJ whole genome shotgun (WGS) entry which is preliminary data.</text>
</comment>
<feature type="transmembrane region" description="Helical" evidence="1">
    <location>
        <begin position="327"/>
        <end position="345"/>
    </location>
</feature>
<feature type="transmembrane region" description="Helical" evidence="1">
    <location>
        <begin position="279"/>
        <end position="297"/>
    </location>
</feature>
<evidence type="ECO:0000256" key="1">
    <source>
        <dbReference type="SAM" id="Phobius"/>
    </source>
</evidence>
<feature type="transmembrane region" description="Helical" evidence="1">
    <location>
        <begin position="12"/>
        <end position="31"/>
    </location>
</feature>
<name>A0A1G1VJS9_9BACT</name>
<dbReference type="STRING" id="1797589.A2784_03165"/>
<accession>A0A1G1VJS9</accession>
<dbReference type="EMBL" id="MHCH01000061">
    <property type="protein sequence ID" value="OGY15675.1"/>
    <property type="molecule type" value="Genomic_DNA"/>
</dbReference>
<feature type="transmembrane region" description="Helical" evidence="1">
    <location>
        <begin position="256"/>
        <end position="273"/>
    </location>
</feature>
<evidence type="ECO:0008006" key="4">
    <source>
        <dbReference type="Google" id="ProtNLM"/>
    </source>
</evidence>
<sequence>MKRFWNHWGNFIILGLIILGVYSPALLTFLAQDDFTHLIISRAGNVGEVINFFKFKTEGIYYRPVSVQLITWLTKGVFGLRPFWFHAAAVLMHFWTTVTVKKIIDKLTGSKDLSWWGAVFYGVHPVHFMSLFWWAEVSMVMAPLFAFLAILAWLNQRYVRFSLWWLLALLSNELALGVIPIVWLLKPAWKRLIPVGLIGLVIVGGRWLLASPALGTEYGLKFLPQVALSNLRWQFIRAAGFPEGFAGQWQFWQTKLAIGFIAGSALIMLTGVIKSGFKLKWAGLGWWLAALLPVVFLERHQSPIYQIIGLPGLVLAISAWLKPNRWQYAGLAMFVAGAFWGVRAMEQYHWVTSRAREAEYYIKKIQGKKVQDGDTIAFVNRTPESSLRAYIALGAGNGVKVFFGNETKVYFEDLGMPNLDPQAKTHYVVSDF</sequence>
<evidence type="ECO:0000313" key="2">
    <source>
        <dbReference type="EMBL" id="OGY15675.1"/>
    </source>
</evidence>
<feature type="transmembrane region" description="Helical" evidence="1">
    <location>
        <begin position="140"/>
        <end position="156"/>
    </location>
</feature>
<keyword evidence="1" id="KW-1133">Transmembrane helix</keyword>
<feature type="transmembrane region" description="Helical" evidence="1">
    <location>
        <begin position="163"/>
        <end position="185"/>
    </location>
</feature>
<evidence type="ECO:0000313" key="3">
    <source>
        <dbReference type="Proteomes" id="UP000177324"/>
    </source>
</evidence>
<dbReference type="AlphaFoldDB" id="A0A1G1VJS9"/>
<feature type="transmembrane region" description="Helical" evidence="1">
    <location>
        <begin position="304"/>
        <end position="321"/>
    </location>
</feature>
<protein>
    <recommendedName>
        <fullName evidence="4">Glycosyltransferase RgtA/B/C/D-like domain-containing protein</fullName>
    </recommendedName>
</protein>
<gene>
    <name evidence="2" type="ORF">A2784_03165</name>
</gene>
<reference evidence="2 3" key="1">
    <citation type="journal article" date="2016" name="Nat. Commun.">
        <title>Thousands of microbial genomes shed light on interconnected biogeochemical processes in an aquifer system.</title>
        <authorList>
            <person name="Anantharaman K."/>
            <person name="Brown C.T."/>
            <person name="Hug L.A."/>
            <person name="Sharon I."/>
            <person name="Castelle C.J."/>
            <person name="Probst A.J."/>
            <person name="Thomas B.C."/>
            <person name="Singh A."/>
            <person name="Wilkins M.J."/>
            <person name="Karaoz U."/>
            <person name="Brodie E.L."/>
            <person name="Williams K.H."/>
            <person name="Hubbard S.S."/>
            <person name="Banfield J.F."/>
        </authorList>
    </citation>
    <scope>NUCLEOTIDE SEQUENCE [LARGE SCALE GENOMIC DNA]</scope>
</reference>
<dbReference type="Proteomes" id="UP000177324">
    <property type="component" value="Unassembled WGS sequence"/>
</dbReference>
<organism evidence="2 3">
    <name type="scientific">Candidatus Chisholmbacteria bacterium RIFCSPHIGHO2_01_FULL_48_12</name>
    <dbReference type="NCBI Taxonomy" id="1797589"/>
    <lineage>
        <taxon>Bacteria</taxon>
        <taxon>Candidatus Chisholmiibacteriota</taxon>
    </lineage>
</organism>
<proteinExistence type="predicted"/>
<feature type="transmembrane region" description="Helical" evidence="1">
    <location>
        <begin position="191"/>
        <end position="209"/>
    </location>
</feature>
<keyword evidence="1" id="KW-0812">Transmembrane</keyword>